<reference evidence="2 3" key="1">
    <citation type="submission" date="2021-06" db="EMBL/GenBank/DDBJ databases">
        <title>Caerostris extrusa draft genome.</title>
        <authorList>
            <person name="Kono N."/>
            <person name="Arakawa K."/>
        </authorList>
    </citation>
    <scope>NUCLEOTIDE SEQUENCE [LARGE SCALE GENOMIC DNA]</scope>
</reference>
<keyword evidence="3" id="KW-1185">Reference proteome</keyword>
<comment type="caution">
    <text evidence="2">The sequence shown here is derived from an EMBL/GenBank/DDBJ whole genome shotgun (WGS) entry which is preliminary data.</text>
</comment>
<evidence type="ECO:0000313" key="3">
    <source>
        <dbReference type="Proteomes" id="UP001054945"/>
    </source>
</evidence>
<name>A0AAV4YEX7_CAEEX</name>
<proteinExistence type="predicted"/>
<evidence type="ECO:0000256" key="1">
    <source>
        <dbReference type="SAM" id="MobiDB-lite"/>
    </source>
</evidence>
<dbReference type="Proteomes" id="UP001054945">
    <property type="component" value="Unassembled WGS sequence"/>
</dbReference>
<gene>
    <name evidence="2" type="ORF">CEXT_9801</name>
</gene>
<evidence type="ECO:0000313" key="2">
    <source>
        <dbReference type="EMBL" id="GIZ04919.1"/>
    </source>
</evidence>
<dbReference type="AlphaFoldDB" id="A0AAV4YEX7"/>
<dbReference type="EMBL" id="BPLR01019166">
    <property type="protein sequence ID" value="GIZ04919.1"/>
    <property type="molecule type" value="Genomic_DNA"/>
</dbReference>
<feature type="compositionally biased region" description="Basic residues" evidence="1">
    <location>
        <begin position="104"/>
        <end position="114"/>
    </location>
</feature>
<sequence>MLSYRAAIYMEKSLEAIFDEELWSLRIKREENNIQMNQLILQTASPSLPWRVVDIVGGRGVTVSPSSQRAQEAPFLPARQRIFVLSCGAAERRNPTGCPGGKQHFVRRQHKRGQPHVSPPPSRSLSASLSNLWLPPSQVCMAFTNISP</sequence>
<accession>A0AAV4YEX7</accession>
<protein>
    <submittedName>
        <fullName evidence="2">Uncharacterized protein</fullName>
    </submittedName>
</protein>
<organism evidence="2 3">
    <name type="scientific">Caerostris extrusa</name>
    <name type="common">Bark spider</name>
    <name type="synonym">Caerostris bankana</name>
    <dbReference type="NCBI Taxonomy" id="172846"/>
    <lineage>
        <taxon>Eukaryota</taxon>
        <taxon>Metazoa</taxon>
        <taxon>Ecdysozoa</taxon>
        <taxon>Arthropoda</taxon>
        <taxon>Chelicerata</taxon>
        <taxon>Arachnida</taxon>
        <taxon>Araneae</taxon>
        <taxon>Araneomorphae</taxon>
        <taxon>Entelegynae</taxon>
        <taxon>Araneoidea</taxon>
        <taxon>Araneidae</taxon>
        <taxon>Caerostris</taxon>
    </lineage>
</organism>
<feature type="region of interest" description="Disordered" evidence="1">
    <location>
        <begin position="94"/>
        <end position="125"/>
    </location>
</feature>